<name>A0A2G8SQL3_9APHY</name>
<evidence type="ECO:0000313" key="2">
    <source>
        <dbReference type="EMBL" id="PIL36056.1"/>
    </source>
</evidence>
<feature type="compositionally biased region" description="Polar residues" evidence="1">
    <location>
        <begin position="38"/>
        <end position="48"/>
    </location>
</feature>
<comment type="caution">
    <text evidence="2">The sequence shown here is derived from an EMBL/GenBank/DDBJ whole genome shotgun (WGS) entry which is preliminary data.</text>
</comment>
<dbReference type="EMBL" id="AYKW01000002">
    <property type="protein sequence ID" value="PIL36056.1"/>
    <property type="molecule type" value="Genomic_DNA"/>
</dbReference>
<dbReference type="Proteomes" id="UP000230002">
    <property type="component" value="Unassembled WGS sequence"/>
</dbReference>
<feature type="compositionally biased region" description="Basic and acidic residues" evidence="1">
    <location>
        <begin position="101"/>
        <end position="110"/>
    </location>
</feature>
<feature type="compositionally biased region" description="Acidic residues" evidence="1">
    <location>
        <begin position="51"/>
        <end position="64"/>
    </location>
</feature>
<feature type="compositionally biased region" description="Polar residues" evidence="1">
    <location>
        <begin position="70"/>
        <end position="81"/>
    </location>
</feature>
<feature type="compositionally biased region" description="Low complexity" evidence="1">
    <location>
        <begin position="25"/>
        <end position="37"/>
    </location>
</feature>
<organism evidence="2 3">
    <name type="scientific">Ganoderma sinense ZZ0214-1</name>
    <dbReference type="NCBI Taxonomy" id="1077348"/>
    <lineage>
        <taxon>Eukaryota</taxon>
        <taxon>Fungi</taxon>
        <taxon>Dikarya</taxon>
        <taxon>Basidiomycota</taxon>
        <taxon>Agaricomycotina</taxon>
        <taxon>Agaricomycetes</taxon>
        <taxon>Polyporales</taxon>
        <taxon>Polyporaceae</taxon>
        <taxon>Ganoderma</taxon>
    </lineage>
</organism>
<proteinExistence type="predicted"/>
<accession>A0A2G8SQL3</accession>
<sequence length="259" mass="27361">MANHPPSTSTSRGGVGVGERITAESSQLSFPPGSSSQNQRTSMSTVSNPYEDADADGDEQDEQAADAQNPAGTSGAQTQDGQPRKKKTRRAGVAITRVRRMQRDVRRLAEDGEETAQRPPPGRTLLQPLAVQPQAIYPGSGLPMPRSLGSPTSARYGQYPSGGLPLVSPATSPPPRPLTTPAASGHARQTRSEATPPGHGLAPAARPYSLARGPQYDRILEEGDDVVLMPRLPSASPTGSIWAYRPEERDSTRPRGGSA</sequence>
<feature type="region of interest" description="Disordered" evidence="1">
    <location>
        <begin position="1"/>
        <end position="215"/>
    </location>
</feature>
<gene>
    <name evidence="2" type="ORF">GSI_01716</name>
</gene>
<feature type="compositionally biased region" description="Polar residues" evidence="1">
    <location>
        <begin position="1"/>
        <end position="12"/>
    </location>
</feature>
<dbReference type="AlphaFoldDB" id="A0A2G8SQL3"/>
<dbReference type="OrthoDB" id="2742039at2759"/>
<reference evidence="2 3" key="1">
    <citation type="journal article" date="2015" name="Sci. Rep.">
        <title>Chromosome-level genome map provides insights into diverse defense mechanisms in the medicinal fungus Ganoderma sinense.</title>
        <authorList>
            <person name="Zhu Y."/>
            <person name="Xu J."/>
            <person name="Sun C."/>
            <person name="Zhou S."/>
            <person name="Xu H."/>
            <person name="Nelson D.R."/>
            <person name="Qian J."/>
            <person name="Song J."/>
            <person name="Luo H."/>
            <person name="Xiang L."/>
            <person name="Li Y."/>
            <person name="Xu Z."/>
            <person name="Ji A."/>
            <person name="Wang L."/>
            <person name="Lu S."/>
            <person name="Hayward A."/>
            <person name="Sun W."/>
            <person name="Li X."/>
            <person name="Schwartz D.C."/>
            <person name="Wang Y."/>
            <person name="Chen S."/>
        </authorList>
    </citation>
    <scope>NUCLEOTIDE SEQUENCE [LARGE SCALE GENOMIC DNA]</scope>
    <source>
        <strain evidence="2 3">ZZ0214-1</strain>
    </source>
</reference>
<evidence type="ECO:0000313" key="3">
    <source>
        <dbReference type="Proteomes" id="UP000230002"/>
    </source>
</evidence>
<feature type="region of interest" description="Disordered" evidence="1">
    <location>
        <begin position="229"/>
        <end position="259"/>
    </location>
</feature>
<evidence type="ECO:0000256" key="1">
    <source>
        <dbReference type="SAM" id="MobiDB-lite"/>
    </source>
</evidence>
<protein>
    <submittedName>
        <fullName evidence="2">Uncharacterized protein</fullName>
    </submittedName>
</protein>
<keyword evidence="3" id="KW-1185">Reference proteome</keyword>